<name>A0A380WAP9_AFIFE</name>
<proteinExistence type="predicted"/>
<dbReference type="EMBL" id="UIGB01000001">
    <property type="protein sequence ID" value="SUU86070.1"/>
    <property type="molecule type" value="Genomic_DNA"/>
</dbReference>
<evidence type="ECO:0000313" key="1">
    <source>
        <dbReference type="EMBL" id="SUU86070.1"/>
    </source>
</evidence>
<dbReference type="Proteomes" id="UP000254343">
    <property type="component" value="Unassembled WGS sequence"/>
</dbReference>
<organism evidence="1 2">
    <name type="scientific">Afipia felis</name>
    <name type="common">Cat scratch disease bacillus</name>
    <dbReference type="NCBI Taxonomy" id="1035"/>
    <lineage>
        <taxon>Bacteria</taxon>
        <taxon>Pseudomonadati</taxon>
        <taxon>Pseudomonadota</taxon>
        <taxon>Alphaproteobacteria</taxon>
        <taxon>Hyphomicrobiales</taxon>
        <taxon>Nitrobacteraceae</taxon>
        <taxon>Afipia</taxon>
    </lineage>
</organism>
<accession>A0A380WAP9</accession>
<evidence type="ECO:0000313" key="2">
    <source>
        <dbReference type="Proteomes" id="UP000254343"/>
    </source>
</evidence>
<sequence length="90" mass="10178">MWFTETKPIDFLDRKRMVTLNVGQLVDAIAEALRVVEDAPEEPKWKAGDRAYVEVEVTGTDKGSVNFKFADWKGTASFALGAHYLKEIEE</sequence>
<protein>
    <submittedName>
        <fullName evidence="1">Uncharacterized protein</fullName>
    </submittedName>
</protein>
<dbReference type="RefSeq" id="WP_002716894.1">
    <property type="nucleotide sequence ID" value="NZ_UFSI01000001.1"/>
</dbReference>
<gene>
    <name evidence="1" type="ORF">NCTC12722_03291</name>
</gene>
<dbReference type="AlphaFoldDB" id="A0A380WAP9"/>
<reference evidence="1 2" key="1">
    <citation type="submission" date="2018-06" db="EMBL/GenBank/DDBJ databases">
        <authorList>
            <consortium name="Pathogen Informatics"/>
            <person name="Doyle S."/>
        </authorList>
    </citation>
    <scope>NUCLEOTIDE SEQUENCE [LARGE SCALE GENOMIC DNA]</scope>
    <source>
        <strain evidence="1 2">NCTC12722</strain>
    </source>
</reference>